<sequence>MKAYEECRRYVSSRMAFSDPISNSTCAEASETQVPCGSKTTSVVGSSSGGGDDDEKCRSEMMRKSTILEESKKCNEVVNNNEKGKLPFSVEFLI</sequence>
<evidence type="ECO:0000313" key="2">
    <source>
        <dbReference type="Proteomes" id="UP000050795"/>
    </source>
</evidence>
<dbReference type="WBParaSite" id="TREG1_144580.1">
    <property type="protein sequence ID" value="TREG1_144580.1"/>
    <property type="gene ID" value="TREG1_144580"/>
</dbReference>
<name>A0AA85JHQ7_TRIRE</name>
<dbReference type="Proteomes" id="UP000050795">
    <property type="component" value="Unassembled WGS sequence"/>
</dbReference>
<accession>A0AA85JHQ7</accession>
<feature type="region of interest" description="Disordered" evidence="1">
    <location>
        <begin position="37"/>
        <end position="58"/>
    </location>
</feature>
<organism evidence="2 4">
    <name type="scientific">Trichobilharzia regenti</name>
    <name type="common">Nasal bird schistosome</name>
    <dbReference type="NCBI Taxonomy" id="157069"/>
    <lineage>
        <taxon>Eukaryota</taxon>
        <taxon>Metazoa</taxon>
        <taxon>Spiralia</taxon>
        <taxon>Lophotrochozoa</taxon>
        <taxon>Platyhelminthes</taxon>
        <taxon>Trematoda</taxon>
        <taxon>Digenea</taxon>
        <taxon>Strigeidida</taxon>
        <taxon>Schistosomatoidea</taxon>
        <taxon>Schistosomatidae</taxon>
        <taxon>Trichobilharzia</taxon>
    </lineage>
</organism>
<keyword evidence="2" id="KW-1185">Reference proteome</keyword>
<reference evidence="2" key="1">
    <citation type="submission" date="2022-06" db="EMBL/GenBank/DDBJ databases">
        <authorList>
            <person name="Berger JAMES D."/>
            <person name="Berger JAMES D."/>
        </authorList>
    </citation>
    <scope>NUCLEOTIDE SEQUENCE [LARGE SCALE GENOMIC DNA]</scope>
</reference>
<reference evidence="3 4" key="2">
    <citation type="submission" date="2023-11" db="UniProtKB">
        <authorList>
            <consortium name="WormBaseParasite"/>
        </authorList>
    </citation>
    <scope>IDENTIFICATION</scope>
</reference>
<evidence type="ECO:0000313" key="4">
    <source>
        <dbReference type="WBParaSite" id="TREG1_25440.1"/>
    </source>
</evidence>
<evidence type="ECO:0000313" key="3">
    <source>
        <dbReference type="WBParaSite" id="TREG1_144580.1"/>
    </source>
</evidence>
<evidence type="ECO:0000256" key="1">
    <source>
        <dbReference type="SAM" id="MobiDB-lite"/>
    </source>
</evidence>
<dbReference type="WBParaSite" id="TREG1_25440.1">
    <property type="protein sequence ID" value="TREG1_25440.1"/>
    <property type="gene ID" value="TREG1_25440"/>
</dbReference>
<proteinExistence type="predicted"/>
<dbReference type="AlphaFoldDB" id="A0AA85JHQ7"/>
<protein>
    <submittedName>
        <fullName evidence="3 4">Uncharacterized protein</fullName>
    </submittedName>
</protein>
<feature type="compositionally biased region" description="Low complexity" evidence="1">
    <location>
        <begin position="37"/>
        <end position="46"/>
    </location>
</feature>